<protein>
    <submittedName>
        <fullName evidence="1">Uncharacterized protein</fullName>
    </submittedName>
</protein>
<dbReference type="EMBL" id="JAEKLZ010000262">
    <property type="protein sequence ID" value="MBW8727240.1"/>
    <property type="molecule type" value="Genomic_DNA"/>
</dbReference>
<gene>
    <name evidence="1" type="ORF">JF625_19095</name>
</gene>
<name>A0A952FQ30_9PROT</name>
<accession>A0A952FQ30</accession>
<reference evidence="1" key="1">
    <citation type="submission" date="2020-06" db="EMBL/GenBank/DDBJ databases">
        <title>Stable isotope informed genome-resolved metagenomics uncovers potential trophic interactions in rhizosphere soil.</title>
        <authorList>
            <person name="Starr E.P."/>
            <person name="Shi S."/>
            <person name="Blazewicz S.J."/>
            <person name="Koch B.J."/>
            <person name="Probst A.J."/>
            <person name="Hungate B.A."/>
            <person name="Pett-Ridge J."/>
            <person name="Firestone M.K."/>
            <person name="Banfield J.F."/>
        </authorList>
    </citation>
    <scope>NUCLEOTIDE SEQUENCE</scope>
    <source>
        <strain evidence="1">YM_69_17</strain>
    </source>
</reference>
<evidence type="ECO:0000313" key="1">
    <source>
        <dbReference type="EMBL" id="MBW8727240.1"/>
    </source>
</evidence>
<sequence>MSAALNGRFGAVVVQAQAAELSLAGQTRTLDLMAKVLQASLRADDPGQAIRIEAKAADLDLRGTPVSWDVDARVSMVDSTIPASAGTPPLVTIKGEFVRARIGYAD</sequence>
<dbReference type="Proteomes" id="UP000700706">
    <property type="component" value="Unassembled WGS sequence"/>
</dbReference>
<dbReference type="AlphaFoldDB" id="A0A952FQ30"/>
<proteinExistence type="predicted"/>
<evidence type="ECO:0000313" key="2">
    <source>
        <dbReference type="Proteomes" id="UP000700706"/>
    </source>
</evidence>
<organism evidence="1 2">
    <name type="scientific">Inquilinus limosus</name>
    <dbReference type="NCBI Taxonomy" id="171674"/>
    <lineage>
        <taxon>Bacteria</taxon>
        <taxon>Pseudomonadati</taxon>
        <taxon>Pseudomonadota</taxon>
        <taxon>Alphaproteobacteria</taxon>
        <taxon>Rhodospirillales</taxon>
        <taxon>Rhodospirillaceae</taxon>
        <taxon>Inquilinus</taxon>
    </lineage>
</organism>
<comment type="caution">
    <text evidence="1">The sequence shown here is derived from an EMBL/GenBank/DDBJ whole genome shotgun (WGS) entry which is preliminary data.</text>
</comment>